<comment type="caution">
    <text evidence="2">The sequence shown here is derived from an EMBL/GenBank/DDBJ whole genome shotgun (WGS) entry which is preliminary data.</text>
</comment>
<evidence type="ECO:0000256" key="1">
    <source>
        <dbReference type="SAM" id="SignalP"/>
    </source>
</evidence>
<dbReference type="PANTHER" id="PTHR34387:SF1">
    <property type="entry name" value="PERIPLASMIC IMMUNOGENIC PROTEIN"/>
    <property type="match status" value="1"/>
</dbReference>
<dbReference type="PANTHER" id="PTHR34387">
    <property type="entry name" value="SLR1258 PROTEIN"/>
    <property type="match status" value="1"/>
</dbReference>
<accession>A0A4S4A351</accession>
<dbReference type="GO" id="GO:0006974">
    <property type="term" value="P:DNA damage response"/>
    <property type="evidence" value="ECO:0007669"/>
    <property type="project" value="TreeGrafter"/>
</dbReference>
<keyword evidence="3" id="KW-1185">Reference proteome</keyword>
<dbReference type="Gene3D" id="3.30.70.2970">
    <property type="entry name" value="Protein of unknown function (DUF541), domain 2"/>
    <property type="match status" value="1"/>
</dbReference>
<reference evidence="2 3" key="1">
    <citation type="submission" date="2019-04" db="EMBL/GenBank/DDBJ databases">
        <title>Flavobacterium sp. nov. isolated from construction timber.</title>
        <authorList>
            <person name="Lin S.-Y."/>
            <person name="Chang C.-T."/>
            <person name="Young C.-C."/>
        </authorList>
    </citation>
    <scope>NUCLEOTIDE SEQUENCE [LARGE SCALE GENOMIC DNA]</scope>
    <source>
        <strain evidence="2 3">CC-CTC003</strain>
    </source>
</reference>
<sequence length="229" mass="25292">MKKLAVFAVALFMATVTTNAQEMKTQPQIIVSGEGKIKVTPDYVIINVGVENTGDQAADVKKKNDIAIDAVIKYLKKAKLPESDFQTKQVQLNKTYDYEKKKHYFTASQTISITLKDLSKYDTMMLGLVDSGINVINGVDFRSTKVAEYESQARVKAVQNAKAKAQDYAGALNQKMGKAILVSDNSSTYYPRPYMAAMKMSADTEMSRETLAIGEIEVTANVTINYALD</sequence>
<evidence type="ECO:0000313" key="2">
    <source>
        <dbReference type="EMBL" id="THF52698.1"/>
    </source>
</evidence>
<feature type="signal peptide" evidence="1">
    <location>
        <begin position="1"/>
        <end position="20"/>
    </location>
</feature>
<protein>
    <submittedName>
        <fullName evidence="2">DUF541 domain-containing protein</fullName>
    </submittedName>
</protein>
<dbReference type="EMBL" id="SSNZ01000001">
    <property type="protein sequence ID" value="THF52698.1"/>
    <property type="molecule type" value="Genomic_DNA"/>
</dbReference>
<dbReference type="Proteomes" id="UP000307507">
    <property type="component" value="Unassembled WGS sequence"/>
</dbReference>
<dbReference type="RefSeq" id="WP_136401223.1">
    <property type="nucleotide sequence ID" value="NZ_SSNZ01000001.1"/>
</dbReference>
<feature type="chain" id="PRO_5020796779" evidence="1">
    <location>
        <begin position="21"/>
        <end position="229"/>
    </location>
</feature>
<organism evidence="2 3">
    <name type="scientific">Flavobacterium supellecticarium</name>
    <dbReference type="NCBI Taxonomy" id="2565924"/>
    <lineage>
        <taxon>Bacteria</taxon>
        <taxon>Pseudomonadati</taxon>
        <taxon>Bacteroidota</taxon>
        <taxon>Flavobacteriia</taxon>
        <taxon>Flavobacteriales</taxon>
        <taxon>Flavobacteriaceae</taxon>
        <taxon>Flavobacterium</taxon>
    </lineage>
</organism>
<dbReference type="Pfam" id="PF04402">
    <property type="entry name" value="SIMPL"/>
    <property type="match status" value="1"/>
</dbReference>
<name>A0A4S4A351_9FLAO</name>
<dbReference type="InterPro" id="IPR007497">
    <property type="entry name" value="SIMPL/DUF541"/>
</dbReference>
<dbReference type="OrthoDB" id="6021921at2"/>
<dbReference type="InterPro" id="IPR052022">
    <property type="entry name" value="26kDa_periplasmic_antigen"/>
</dbReference>
<proteinExistence type="predicted"/>
<dbReference type="AlphaFoldDB" id="A0A4S4A351"/>
<dbReference type="Gene3D" id="3.30.110.170">
    <property type="entry name" value="Protein of unknown function (DUF541), domain 1"/>
    <property type="match status" value="1"/>
</dbReference>
<keyword evidence="1" id="KW-0732">Signal</keyword>
<evidence type="ECO:0000313" key="3">
    <source>
        <dbReference type="Proteomes" id="UP000307507"/>
    </source>
</evidence>
<gene>
    <name evidence="2" type="ORF">E6C50_00355</name>
</gene>